<accession>A0AA37BJH2</accession>
<evidence type="ECO:0000313" key="2">
    <source>
        <dbReference type="Proteomes" id="UP000627984"/>
    </source>
</evidence>
<organism evidence="1 2">
    <name type="scientific">Planomonospora parontospora</name>
    <dbReference type="NCBI Taxonomy" id="58119"/>
    <lineage>
        <taxon>Bacteria</taxon>
        <taxon>Bacillati</taxon>
        <taxon>Actinomycetota</taxon>
        <taxon>Actinomycetes</taxon>
        <taxon>Streptosporangiales</taxon>
        <taxon>Streptosporangiaceae</taxon>
        <taxon>Planomonospora</taxon>
    </lineage>
</organism>
<sequence length="345" mass="36350">MKGTRGGWGPQASFHSEIGGDLCQLAAAVLMVSALRSGRRAVRRRGRTPRTLLTVPVVLAVVLLSGGDTPPGRVTVPDCSFSPDEIREPPSGWDLFMCGAREDRGGGPLLAMPDRELAANARHLCETATRHGGDVHATGVRAVADDTIRPILDLLYPVCPAVREAEDAVWAGTGRGAACDGLPPHRPRIEPVGRGSTDAGTESALLLHERILSKEPLFLDGARAEAGENGVVGATTGAVVVTAVRGPGAVCLRGEAYGRRPPVETGGWDRVEEVGYLSPLGDLRFVDGEPLLPRLTSDGPGRYRVRVHVRRGAADADRGKPGVPGEILVMVYPGGEGEPVVYRAD</sequence>
<reference evidence="1" key="1">
    <citation type="journal article" date="2014" name="Int. J. Syst. Evol. Microbiol.">
        <title>Complete genome sequence of Corynebacterium casei LMG S-19264T (=DSM 44701T), isolated from a smear-ripened cheese.</title>
        <authorList>
            <consortium name="US DOE Joint Genome Institute (JGI-PGF)"/>
            <person name="Walter F."/>
            <person name="Albersmeier A."/>
            <person name="Kalinowski J."/>
            <person name="Ruckert C."/>
        </authorList>
    </citation>
    <scope>NUCLEOTIDE SEQUENCE</scope>
    <source>
        <strain evidence="1">JCM 3093</strain>
    </source>
</reference>
<reference evidence="1" key="2">
    <citation type="submission" date="2022-09" db="EMBL/GenBank/DDBJ databases">
        <authorList>
            <person name="Sun Q."/>
            <person name="Ohkuma M."/>
        </authorList>
    </citation>
    <scope>NUCLEOTIDE SEQUENCE</scope>
    <source>
        <strain evidence="1">JCM 3093</strain>
    </source>
</reference>
<protein>
    <submittedName>
        <fullName evidence="1">Uncharacterized protein</fullName>
    </submittedName>
</protein>
<gene>
    <name evidence="1" type="ORF">GCM10010126_45030</name>
</gene>
<comment type="caution">
    <text evidence="1">The sequence shown here is derived from an EMBL/GenBank/DDBJ whole genome shotgun (WGS) entry which is preliminary data.</text>
</comment>
<name>A0AA37BJH2_9ACTN</name>
<dbReference type="RefSeq" id="WP_191896479.1">
    <property type="nucleotide sequence ID" value="NZ_BMQD01000014.1"/>
</dbReference>
<dbReference type="AlphaFoldDB" id="A0AA37BJH2"/>
<proteinExistence type="predicted"/>
<dbReference type="EMBL" id="BMQD01000014">
    <property type="protein sequence ID" value="GGK80712.1"/>
    <property type="molecule type" value="Genomic_DNA"/>
</dbReference>
<dbReference type="Proteomes" id="UP000627984">
    <property type="component" value="Unassembled WGS sequence"/>
</dbReference>
<evidence type="ECO:0000313" key="1">
    <source>
        <dbReference type="EMBL" id="GGK80712.1"/>
    </source>
</evidence>